<evidence type="ECO:0000256" key="1">
    <source>
        <dbReference type="SAM" id="Phobius"/>
    </source>
</evidence>
<dbReference type="OrthoDB" id="8866982at2"/>
<dbReference type="STRING" id="108015.GA0061099_1011191"/>
<accession>A0A0R3BSS8</accession>
<dbReference type="Proteomes" id="UP000051380">
    <property type="component" value="Unassembled WGS sequence"/>
</dbReference>
<dbReference type="InterPro" id="IPR025586">
    <property type="entry name" value="PcfJ"/>
</dbReference>
<keyword evidence="1" id="KW-1133">Transmembrane helix</keyword>
<keyword evidence="1" id="KW-0472">Membrane</keyword>
<keyword evidence="1" id="KW-0812">Transmembrane</keyword>
<comment type="caution">
    <text evidence="2">The sequence shown here is derived from an EMBL/GenBank/DDBJ whole genome shotgun (WGS) entry which is preliminary data.</text>
</comment>
<gene>
    <name evidence="2" type="ORF">AOQ72_03360</name>
</gene>
<organism evidence="2 3">
    <name type="scientific">Bradyrhizobium yuanmingense</name>
    <dbReference type="NCBI Taxonomy" id="108015"/>
    <lineage>
        <taxon>Bacteria</taxon>
        <taxon>Pseudomonadati</taxon>
        <taxon>Pseudomonadota</taxon>
        <taxon>Alphaproteobacteria</taxon>
        <taxon>Hyphomicrobiales</taxon>
        <taxon>Nitrobacteraceae</taxon>
        <taxon>Bradyrhizobium</taxon>
    </lineage>
</organism>
<dbReference type="Pfam" id="PF14284">
    <property type="entry name" value="PcfJ"/>
    <property type="match status" value="1"/>
</dbReference>
<dbReference type="RefSeq" id="WP_057030301.1">
    <property type="nucleotide sequence ID" value="NZ_LJYF01000050.1"/>
</dbReference>
<evidence type="ECO:0000313" key="2">
    <source>
        <dbReference type="EMBL" id="KRP86244.1"/>
    </source>
</evidence>
<protein>
    <recommendedName>
        <fullName evidence="4">PcfJ-like protein</fullName>
    </recommendedName>
</protein>
<name>A0A0R3BSS8_9BRAD</name>
<reference evidence="2 3" key="1">
    <citation type="submission" date="2015-09" db="EMBL/GenBank/DDBJ databases">
        <title>Draft Genome Sequence of the Strain BR 3267 (Bradyrhizobium yuanmingense) recommended as inoculant for cowpea in Brazil.</title>
        <authorList>
            <person name="Simoes-Araujo J.L."/>
            <person name="Zilli J.E."/>
        </authorList>
    </citation>
    <scope>NUCLEOTIDE SEQUENCE [LARGE SCALE GENOMIC DNA]</scope>
    <source>
        <strain evidence="2 3">BR3267</strain>
    </source>
</reference>
<dbReference type="EMBL" id="LJYF01000050">
    <property type="protein sequence ID" value="KRP86244.1"/>
    <property type="molecule type" value="Genomic_DNA"/>
</dbReference>
<feature type="transmembrane region" description="Helical" evidence="1">
    <location>
        <begin position="110"/>
        <end position="129"/>
    </location>
</feature>
<evidence type="ECO:0000313" key="3">
    <source>
        <dbReference type="Proteomes" id="UP000051380"/>
    </source>
</evidence>
<evidence type="ECO:0008006" key="4">
    <source>
        <dbReference type="Google" id="ProtNLM"/>
    </source>
</evidence>
<proteinExistence type="predicted"/>
<sequence length="388" mass="44447">MAQSLIQRRREAERTRVEAYELSLRHVSQRTRPPPDFENAIKEARRGFEADILRDASAWKPQLKTRDAARLRLGAARYLFARYPVAEHLEQIWIDSAGLSRDEIMLRKRWYVVAAGGGSLYAAAAAEWLSRKEVHAFLNPLGKVGFEAAIWQAIARSYATDPAVAMRIARTRITQTQRAQHRFWREVVRFFCAHATTVEDMDDFHDYLADCHRRDPEYTLKGRSLVSLGRQMREWHRDLDAIARIEAARRRAEAARNRAGGLAAGPEQSEDRWPGAAIADWSWTKSSKDRAKREEYVVVQLRTAADLVAETRSMRHCVATYATKCIAGHASIWSLRRRASGDVQRLLTIELDTRSRAVQVRGFANRPPFAEECKILQRWAQARGITLL</sequence>
<dbReference type="AlphaFoldDB" id="A0A0R3BSS8"/>